<feature type="region of interest" description="Disordered" evidence="1">
    <location>
        <begin position="186"/>
        <end position="205"/>
    </location>
</feature>
<proteinExistence type="predicted"/>
<dbReference type="PANTHER" id="PTHR35525">
    <property type="entry name" value="BLL6575 PROTEIN"/>
    <property type="match status" value="1"/>
</dbReference>
<comment type="caution">
    <text evidence="3">The sequence shown here is derived from an EMBL/GenBank/DDBJ whole genome shotgun (WGS) entry which is preliminary data.</text>
</comment>
<evidence type="ECO:0000259" key="2">
    <source>
        <dbReference type="Pfam" id="PF11706"/>
    </source>
</evidence>
<evidence type="ECO:0000313" key="3">
    <source>
        <dbReference type="EMBL" id="MBE1459015.1"/>
    </source>
</evidence>
<dbReference type="Gene3D" id="1.10.3300.10">
    <property type="entry name" value="Jann2411-like domain"/>
    <property type="match status" value="1"/>
</dbReference>
<dbReference type="Pfam" id="PF11706">
    <property type="entry name" value="zf-CGNR"/>
    <property type="match status" value="1"/>
</dbReference>
<name>A0ABR9HJI3_9ACTN</name>
<sequence length="205" mass="21780">MAISGRVRDMPVLGEHPALDLVNTVFIRGGLRGQLVDALTTPADLADWIAAQAEVLGPLDPVPQPRPEALTAFTDLRGSLHRVVAAAAAGREADPADTAAVNAASRAHRDTVELPPAGHGPAVRRTDAPDTPSAVLARVARTAVDLLTGPQLEQLRACPAPGCVLFYLRTHPRREWCSKGCGNRVRVARHSRRQQDGADRSRGAP</sequence>
<dbReference type="Proteomes" id="UP000598217">
    <property type="component" value="Unassembled WGS sequence"/>
</dbReference>
<organism evidence="3 4">
    <name type="scientific">Nocardiopsis terrae</name>
    <dbReference type="NCBI Taxonomy" id="372655"/>
    <lineage>
        <taxon>Bacteria</taxon>
        <taxon>Bacillati</taxon>
        <taxon>Actinomycetota</taxon>
        <taxon>Actinomycetes</taxon>
        <taxon>Streptosporangiales</taxon>
        <taxon>Nocardiopsidaceae</taxon>
        <taxon>Nocardiopsis</taxon>
    </lineage>
</organism>
<evidence type="ECO:0000256" key="1">
    <source>
        <dbReference type="SAM" id="MobiDB-lite"/>
    </source>
</evidence>
<dbReference type="InterPro" id="IPR010852">
    <property type="entry name" value="ABATE"/>
</dbReference>
<reference evidence="3 4" key="1">
    <citation type="submission" date="2020-10" db="EMBL/GenBank/DDBJ databases">
        <title>Sequencing the genomes of 1000 actinobacteria strains.</title>
        <authorList>
            <person name="Klenk H.-P."/>
        </authorList>
    </citation>
    <scope>NUCLEOTIDE SEQUENCE [LARGE SCALE GENOMIC DNA]</scope>
    <source>
        <strain evidence="3 4">DSM 45157</strain>
    </source>
</reference>
<dbReference type="Pfam" id="PF07336">
    <property type="entry name" value="ABATE"/>
    <property type="match status" value="1"/>
</dbReference>
<feature type="compositionally biased region" description="Basic and acidic residues" evidence="1">
    <location>
        <begin position="193"/>
        <end position="205"/>
    </location>
</feature>
<dbReference type="InterPro" id="IPR023286">
    <property type="entry name" value="ABATE_dom_sf"/>
</dbReference>
<accession>A0ABR9HJI3</accession>
<evidence type="ECO:0000313" key="4">
    <source>
        <dbReference type="Proteomes" id="UP000598217"/>
    </source>
</evidence>
<protein>
    <submittedName>
        <fullName evidence="3">RNA-binding Zn ribbon-like protein</fullName>
    </submittedName>
</protein>
<dbReference type="EMBL" id="JADBDY010000001">
    <property type="protein sequence ID" value="MBE1459015.1"/>
    <property type="molecule type" value="Genomic_DNA"/>
</dbReference>
<dbReference type="PANTHER" id="PTHR35525:SF3">
    <property type="entry name" value="BLL6575 PROTEIN"/>
    <property type="match status" value="1"/>
</dbReference>
<keyword evidence="4" id="KW-1185">Reference proteome</keyword>
<dbReference type="RefSeq" id="WP_191272072.1">
    <property type="nucleotide sequence ID" value="NZ_BMXJ01000005.1"/>
</dbReference>
<dbReference type="SUPFAM" id="SSF160904">
    <property type="entry name" value="Jann2411-like"/>
    <property type="match status" value="1"/>
</dbReference>
<feature type="domain" description="Zinc finger CGNR" evidence="2">
    <location>
        <begin position="155"/>
        <end position="194"/>
    </location>
</feature>
<feature type="region of interest" description="Disordered" evidence="1">
    <location>
        <begin position="96"/>
        <end position="131"/>
    </location>
</feature>
<dbReference type="InterPro" id="IPR021005">
    <property type="entry name" value="Znf_CGNR"/>
</dbReference>
<gene>
    <name evidence="3" type="ORF">H4W79_003229</name>
</gene>